<evidence type="ECO:0000256" key="3">
    <source>
        <dbReference type="ARBA" id="ARBA00022801"/>
    </source>
</evidence>
<protein>
    <recommendedName>
        <fullName evidence="7">MPN domain-containing protein</fullName>
    </recommendedName>
</protein>
<dbReference type="Gene3D" id="3.40.140.10">
    <property type="entry name" value="Cytidine Deaminase, domain 2"/>
    <property type="match status" value="1"/>
</dbReference>
<evidence type="ECO:0000256" key="2">
    <source>
        <dbReference type="ARBA" id="ARBA00022723"/>
    </source>
</evidence>
<proteinExistence type="inferred from homology"/>
<dbReference type="AlphaFoldDB" id="A0A348MJ94"/>
<sequence>MKEDKHYLGHRTRLRNRFMRDSAGLQEYEMVELLLTYVIPQRDVKEIAKDLLKKFGSIKGIFEASEEELRTIPFIKDKFITLLKLIREVNAIYRKQKASEVPVSQSIEEIAQYCIEKLADKKEEEFHVLYLDSNFKIQLEKFFPASEFFTKGTIDRTVVYPRQIIEEGIKRKAYGFIIVHNHPNGTLEPSEYDKNLTKLIDISAKSVGMNLIDHLIVTPAGYFSFKQEKLL</sequence>
<evidence type="ECO:0000256" key="5">
    <source>
        <dbReference type="ARBA" id="ARBA00023049"/>
    </source>
</evidence>
<dbReference type="EMBL" id="DMCX01000013">
    <property type="protein sequence ID" value="HAF07120.1"/>
    <property type="molecule type" value="Genomic_DNA"/>
</dbReference>
<keyword evidence="5" id="KW-0482">Metalloprotease</keyword>
<evidence type="ECO:0000313" key="8">
    <source>
        <dbReference type="EMBL" id="HAF07120.1"/>
    </source>
</evidence>
<dbReference type="Pfam" id="PF04002">
    <property type="entry name" value="RadC"/>
    <property type="match status" value="1"/>
</dbReference>
<name>A0A348MJ94_UNCW3</name>
<dbReference type="Gene3D" id="1.10.150.20">
    <property type="entry name" value="5' to 3' exonuclease, C-terminal subdomain"/>
    <property type="match status" value="1"/>
</dbReference>
<keyword evidence="2" id="KW-0479">Metal-binding</keyword>
<evidence type="ECO:0000259" key="7">
    <source>
        <dbReference type="PROSITE" id="PS50249"/>
    </source>
</evidence>
<dbReference type="PANTHER" id="PTHR30471:SF3">
    <property type="entry name" value="UPF0758 PROTEIN YEES-RELATED"/>
    <property type="match status" value="1"/>
</dbReference>
<dbReference type="PANTHER" id="PTHR30471">
    <property type="entry name" value="DNA REPAIR PROTEIN RADC"/>
    <property type="match status" value="1"/>
</dbReference>
<dbReference type="GO" id="GO:0006508">
    <property type="term" value="P:proteolysis"/>
    <property type="evidence" value="ECO:0007669"/>
    <property type="project" value="UniProtKB-KW"/>
</dbReference>
<keyword evidence="4" id="KW-0862">Zinc</keyword>
<comment type="similarity">
    <text evidence="6">Belongs to the UPF0758 family.</text>
</comment>
<dbReference type="SUPFAM" id="SSF47781">
    <property type="entry name" value="RuvA domain 2-like"/>
    <property type="match status" value="1"/>
</dbReference>
<gene>
    <name evidence="8" type="ORF">DCG82_01785</name>
</gene>
<keyword evidence="1" id="KW-0645">Protease</keyword>
<dbReference type="GO" id="GO:0008237">
    <property type="term" value="F:metallopeptidase activity"/>
    <property type="evidence" value="ECO:0007669"/>
    <property type="project" value="UniProtKB-KW"/>
</dbReference>
<dbReference type="InterPro" id="IPR001405">
    <property type="entry name" value="UPF0758"/>
</dbReference>
<dbReference type="InterPro" id="IPR010994">
    <property type="entry name" value="RuvA_2-like"/>
</dbReference>
<feature type="domain" description="MPN" evidence="7">
    <location>
        <begin position="103"/>
        <end position="231"/>
    </location>
</feature>
<keyword evidence="3" id="KW-0378">Hydrolase</keyword>
<dbReference type="InterPro" id="IPR025657">
    <property type="entry name" value="RadC_JAB"/>
</dbReference>
<dbReference type="CDD" id="cd08071">
    <property type="entry name" value="MPN_DUF2466"/>
    <property type="match status" value="1"/>
</dbReference>
<accession>A0A348MJ94</accession>
<evidence type="ECO:0000256" key="6">
    <source>
        <dbReference type="RuleBase" id="RU003797"/>
    </source>
</evidence>
<comment type="caution">
    <text evidence="8">The sequence shown here is derived from an EMBL/GenBank/DDBJ whole genome shotgun (WGS) entry which is preliminary data.</text>
</comment>
<evidence type="ECO:0000313" key="9">
    <source>
        <dbReference type="Proteomes" id="UP000262454"/>
    </source>
</evidence>
<evidence type="ECO:0000256" key="4">
    <source>
        <dbReference type="ARBA" id="ARBA00022833"/>
    </source>
</evidence>
<dbReference type="NCBIfam" id="TIGR00608">
    <property type="entry name" value="radc"/>
    <property type="match status" value="1"/>
</dbReference>
<dbReference type="PROSITE" id="PS50249">
    <property type="entry name" value="MPN"/>
    <property type="match status" value="1"/>
</dbReference>
<organism evidence="8 9">
    <name type="scientific">candidate division WOR-3 bacterium</name>
    <dbReference type="NCBI Taxonomy" id="2052148"/>
    <lineage>
        <taxon>Bacteria</taxon>
        <taxon>Bacteria division WOR-3</taxon>
    </lineage>
</organism>
<dbReference type="Proteomes" id="UP000262454">
    <property type="component" value="Unassembled WGS sequence"/>
</dbReference>
<dbReference type="InterPro" id="IPR037518">
    <property type="entry name" value="MPN"/>
</dbReference>
<reference evidence="8 9" key="1">
    <citation type="journal article" date="2018" name="Nat. Biotechnol.">
        <title>A standardized bacterial taxonomy based on genome phylogeny substantially revises the tree of life.</title>
        <authorList>
            <person name="Parks D.H."/>
            <person name="Chuvochina M."/>
            <person name="Waite D.W."/>
            <person name="Rinke C."/>
            <person name="Skarshewski A."/>
            <person name="Chaumeil P.A."/>
            <person name="Hugenholtz P."/>
        </authorList>
    </citation>
    <scope>NUCLEOTIDE SEQUENCE [LARGE SCALE GENOMIC DNA]</scope>
    <source>
        <strain evidence="8">UBA7921</strain>
    </source>
</reference>
<evidence type="ECO:0000256" key="1">
    <source>
        <dbReference type="ARBA" id="ARBA00022670"/>
    </source>
</evidence>
<dbReference type="GO" id="GO:0046872">
    <property type="term" value="F:metal ion binding"/>
    <property type="evidence" value="ECO:0007669"/>
    <property type="project" value="UniProtKB-KW"/>
</dbReference>